<dbReference type="PANTHER" id="PTHR47891:SF2">
    <property type="entry name" value="MAGNESIUM AND COBALT TRANSPORTER"/>
    <property type="match status" value="1"/>
</dbReference>
<keyword evidence="4 6" id="KW-1133">Transmembrane helix</keyword>
<dbReference type="SUPFAM" id="SSF144083">
    <property type="entry name" value="Magnesium transport protein CorA, transmembrane region"/>
    <property type="match status" value="1"/>
</dbReference>
<evidence type="ECO:0000256" key="3">
    <source>
        <dbReference type="ARBA" id="ARBA00022692"/>
    </source>
</evidence>
<feature type="transmembrane region" description="Helical" evidence="6">
    <location>
        <begin position="254"/>
        <end position="274"/>
    </location>
</feature>
<keyword evidence="3 6" id="KW-0812">Transmembrane</keyword>
<dbReference type="Gene3D" id="1.20.58.340">
    <property type="entry name" value="Magnesium transport protein CorA, transmembrane region"/>
    <property type="match status" value="2"/>
</dbReference>
<evidence type="ECO:0000313" key="8">
    <source>
        <dbReference type="Proteomes" id="UP001519306"/>
    </source>
</evidence>
<evidence type="ECO:0000256" key="4">
    <source>
        <dbReference type="ARBA" id="ARBA00022989"/>
    </source>
</evidence>
<gene>
    <name evidence="7" type="ORF">J2Z71_000924</name>
</gene>
<reference evidence="7 8" key="1">
    <citation type="submission" date="2021-03" db="EMBL/GenBank/DDBJ databases">
        <title>Genomic Encyclopedia of Type Strains, Phase IV (KMG-IV): sequencing the most valuable type-strain genomes for metagenomic binning, comparative biology and taxonomic classification.</title>
        <authorList>
            <person name="Goeker M."/>
        </authorList>
    </citation>
    <scope>NUCLEOTIDE SEQUENCE [LARGE SCALE GENOMIC DNA]</scope>
    <source>
        <strain evidence="7 8">DSM 27563</strain>
    </source>
</reference>
<dbReference type="InterPro" id="IPR047199">
    <property type="entry name" value="CorA-like"/>
</dbReference>
<evidence type="ECO:0000256" key="2">
    <source>
        <dbReference type="ARBA" id="ARBA00009765"/>
    </source>
</evidence>
<comment type="subcellular location">
    <subcellularLocation>
        <location evidence="1">Membrane</location>
        <topology evidence="1">Multi-pass membrane protein</topology>
    </subcellularLocation>
</comment>
<keyword evidence="8" id="KW-1185">Reference proteome</keyword>
<evidence type="ECO:0000256" key="5">
    <source>
        <dbReference type="ARBA" id="ARBA00023136"/>
    </source>
</evidence>
<keyword evidence="5 6" id="KW-0472">Membrane</keyword>
<dbReference type="SUPFAM" id="SSF143865">
    <property type="entry name" value="CorA soluble domain-like"/>
    <property type="match status" value="1"/>
</dbReference>
<accession>A0ABS4KCA4</accession>
<feature type="transmembrane region" description="Helical" evidence="6">
    <location>
        <begin position="286"/>
        <end position="305"/>
    </location>
</feature>
<evidence type="ECO:0000313" key="7">
    <source>
        <dbReference type="EMBL" id="MBP2025394.1"/>
    </source>
</evidence>
<dbReference type="InterPro" id="IPR002523">
    <property type="entry name" value="MgTranspt_CorA/ZnTranspt_ZntB"/>
</dbReference>
<protein>
    <submittedName>
        <fullName evidence="7">Magnesium transporter</fullName>
    </submittedName>
</protein>
<dbReference type="PANTHER" id="PTHR47891">
    <property type="entry name" value="TRANSPORTER-RELATED"/>
    <property type="match status" value="1"/>
</dbReference>
<comment type="caution">
    <text evidence="7">The sequence shown here is derived from an EMBL/GenBank/DDBJ whole genome shotgun (WGS) entry which is preliminary data.</text>
</comment>
<dbReference type="InterPro" id="IPR045863">
    <property type="entry name" value="CorA_TM1_TM2"/>
</dbReference>
<dbReference type="CDD" id="cd12827">
    <property type="entry name" value="EcCorA_ZntB-like_u2"/>
    <property type="match status" value="1"/>
</dbReference>
<name>A0ABS4KCA4_9FIRM</name>
<dbReference type="EMBL" id="JAGGLJ010000007">
    <property type="protein sequence ID" value="MBP2025394.1"/>
    <property type="molecule type" value="Genomic_DNA"/>
</dbReference>
<organism evidence="7 8">
    <name type="scientific">Peptoniphilus stercorisuis</name>
    <dbReference type="NCBI Taxonomy" id="1436965"/>
    <lineage>
        <taxon>Bacteria</taxon>
        <taxon>Bacillati</taxon>
        <taxon>Bacillota</taxon>
        <taxon>Tissierellia</taxon>
        <taxon>Tissierellales</taxon>
        <taxon>Peptoniphilaceae</taxon>
        <taxon>Peptoniphilus</taxon>
    </lineage>
</organism>
<dbReference type="Gene3D" id="3.30.460.20">
    <property type="entry name" value="CorA soluble domain-like"/>
    <property type="match status" value="1"/>
</dbReference>
<sequence>MINYYSIKDEKIVEYVEGLDLFWIDMQSPTEKEIEEIVNKYSLPRDYIYDVRDPQEISRIEGINDEGKSKLIMLLYPLKITDGYYATRPISVILTDGVIITATALESNILEVLKENKFKSFVKTQSREDFVLEIAWRISQFFILAVRDLEEKITLLEKEMRVSTKNELLYKMINIQKSLISFQMATRENGPIIDSMFASDRLFSAEYREDLIRDLQVENKQAQVMVEKSSTMLEHLSDLYSNVISNNLNDVMKILTSITIVLTVPTIVGGLWGMNTPLPFSNEEYAFFYLLGLSALISFIIIYALKKRDFL</sequence>
<dbReference type="InterPro" id="IPR045861">
    <property type="entry name" value="CorA_cytoplasmic_dom"/>
</dbReference>
<dbReference type="Proteomes" id="UP001519306">
    <property type="component" value="Unassembled WGS sequence"/>
</dbReference>
<proteinExistence type="inferred from homology"/>
<evidence type="ECO:0000256" key="1">
    <source>
        <dbReference type="ARBA" id="ARBA00004141"/>
    </source>
</evidence>
<comment type="similarity">
    <text evidence="2">Belongs to the CorA metal ion transporter (MIT) (TC 1.A.35) family.</text>
</comment>
<dbReference type="Pfam" id="PF01544">
    <property type="entry name" value="CorA"/>
    <property type="match status" value="1"/>
</dbReference>
<dbReference type="RefSeq" id="WP_210060685.1">
    <property type="nucleotide sequence ID" value="NZ_JAGGLJ010000007.1"/>
</dbReference>
<evidence type="ECO:0000256" key="6">
    <source>
        <dbReference type="SAM" id="Phobius"/>
    </source>
</evidence>